<protein>
    <recommendedName>
        <fullName evidence="1">T6SS Transcription factor RovC-like DNA binding domain-containing protein</fullName>
    </recommendedName>
</protein>
<name>A0A3P5WN12_9RHOB</name>
<evidence type="ECO:0000313" key="2">
    <source>
        <dbReference type="EMBL" id="VDC23108.1"/>
    </source>
</evidence>
<evidence type="ECO:0000259" key="1">
    <source>
        <dbReference type="Pfam" id="PF10074"/>
    </source>
</evidence>
<dbReference type="InterPro" id="IPR018754">
    <property type="entry name" value="RovC-like_DNA-bd"/>
</dbReference>
<dbReference type="EMBL" id="UXAW01000047">
    <property type="protein sequence ID" value="VDC23108.1"/>
    <property type="molecule type" value="Genomic_DNA"/>
</dbReference>
<feature type="domain" description="T6SS Transcription factor RovC-like DNA binding" evidence="1">
    <location>
        <begin position="15"/>
        <end position="87"/>
    </location>
</feature>
<evidence type="ECO:0000313" key="3">
    <source>
        <dbReference type="Proteomes" id="UP000277498"/>
    </source>
</evidence>
<gene>
    <name evidence="2" type="ORF">XINFAN_00899</name>
</gene>
<dbReference type="Pfam" id="PF10074">
    <property type="entry name" value="RovC_DNA-bd"/>
    <property type="match status" value="1"/>
</dbReference>
<proteinExistence type="predicted"/>
<sequence>MRVPVELDPDVDDEAPAGDAITAYDERHYVTYLRLLDAKAEGADWKEVARIVLHRDPVAEELRTYRCWQSHLERTQWLSREGYRKILEQAQPTRHKDRGRLGFCLGLIRVAGFGALRPRKDI</sequence>
<organism evidence="2 3">
    <name type="scientific">Pseudogemmobacter humi</name>
    <dbReference type="NCBI Taxonomy" id="2483812"/>
    <lineage>
        <taxon>Bacteria</taxon>
        <taxon>Pseudomonadati</taxon>
        <taxon>Pseudomonadota</taxon>
        <taxon>Alphaproteobacteria</taxon>
        <taxon>Rhodobacterales</taxon>
        <taxon>Paracoccaceae</taxon>
        <taxon>Pseudogemmobacter</taxon>
    </lineage>
</organism>
<dbReference type="AlphaFoldDB" id="A0A3P5WN12"/>
<reference evidence="2 3" key="1">
    <citation type="submission" date="2018-11" db="EMBL/GenBank/DDBJ databases">
        <authorList>
            <person name="Criscuolo A."/>
        </authorList>
    </citation>
    <scope>NUCLEOTIDE SEQUENCE [LARGE SCALE GENOMIC DNA]</scope>
    <source>
        <strain evidence="2">ACIP111625</strain>
    </source>
</reference>
<accession>A0A3P5WN12</accession>
<dbReference type="Proteomes" id="UP000277498">
    <property type="component" value="Unassembled WGS sequence"/>
</dbReference>
<keyword evidence="3" id="KW-1185">Reference proteome</keyword>